<keyword evidence="1" id="KW-0812">Transmembrane</keyword>
<dbReference type="Proteomes" id="UP000078476">
    <property type="component" value="Unassembled WGS sequence"/>
</dbReference>
<dbReference type="AlphaFoldDB" id="A0A177NP17"/>
<gene>
    <name evidence="2" type="ORF">A1359_21590</name>
</gene>
<keyword evidence="1" id="KW-1133">Transmembrane helix</keyword>
<comment type="caution">
    <text evidence="2">The sequence shown here is derived from an EMBL/GenBank/DDBJ whole genome shotgun (WGS) entry which is preliminary data.</text>
</comment>
<evidence type="ECO:0000313" key="2">
    <source>
        <dbReference type="EMBL" id="OAI19705.1"/>
    </source>
</evidence>
<dbReference type="STRING" id="980561.A1359_21590"/>
<dbReference type="EMBL" id="LUUI01000063">
    <property type="protein sequence ID" value="OAI19705.1"/>
    <property type="molecule type" value="Genomic_DNA"/>
</dbReference>
<sequence length="62" mass="7136">MIIVIKNFPNPGFIWIGMFKIFAIQMRGSLLMLRYFILTASIIFVAPAAQMQVFQEFSIYSA</sequence>
<evidence type="ECO:0000256" key="1">
    <source>
        <dbReference type="SAM" id="Phobius"/>
    </source>
</evidence>
<protein>
    <submittedName>
        <fullName evidence="2">Uncharacterized protein</fullName>
    </submittedName>
</protein>
<evidence type="ECO:0000313" key="3">
    <source>
        <dbReference type="Proteomes" id="UP000078476"/>
    </source>
</evidence>
<reference evidence="2 3" key="1">
    <citation type="submission" date="2016-03" db="EMBL/GenBank/DDBJ databases">
        <authorList>
            <person name="Ploux O."/>
        </authorList>
    </citation>
    <scope>NUCLEOTIDE SEQUENCE [LARGE SCALE GENOMIC DNA]</scope>
    <source>
        <strain evidence="2 3">R-45370</strain>
    </source>
</reference>
<keyword evidence="3" id="KW-1185">Reference proteome</keyword>
<proteinExistence type="predicted"/>
<keyword evidence="1" id="KW-0472">Membrane</keyword>
<name>A0A177NP17_9GAMM</name>
<accession>A0A177NP17</accession>
<feature type="transmembrane region" description="Helical" evidence="1">
    <location>
        <begin position="35"/>
        <end position="54"/>
    </location>
</feature>
<organism evidence="2 3">
    <name type="scientific">Methylomonas lenta</name>
    <dbReference type="NCBI Taxonomy" id="980561"/>
    <lineage>
        <taxon>Bacteria</taxon>
        <taxon>Pseudomonadati</taxon>
        <taxon>Pseudomonadota</taxon>
        <taxon>Gammaproteobacteria</taxon>
        <taxon>Methylococcales</taxon>
        <taxon>Methylococcaceae</taxon>
        <taxon>Methylomonas</taxon>
    </lineage>
</organism>